<keyword evidence="3" id="KW-1185">Reference proteome</keyword>
<reference evidence="2 3" key="1">
    <citation type="submission" date="2019-05" db="EMBL/GenBank/DDBJ databases">
        <title>Another draft genome of Portunus trituberculatus and its Hox gene families provides insights of decapod evolution.</title>
        <authorList>
            <person name="Jeong J.-H."/>
            <person name="Song I."/>
            <person name="Kim S."/>
            <person name="Choi T."/>
            <person name="Kim D."/>
            <person name="Ryu S."/>
            <person name="Kim W."/>
        </authorList>
    </citation>
    <scope>NUCLEOTIDE SEQUENCE [LARGE SCALE GENOMIC DNA]</scope>
    <source>
        <tissue evidence="2">Muscle</tissue>
    </source>
</reference>
<name>A0A5B7D6N4_PORTR</name>
<keyword evidence="1" id="KW-0472">Membrane</keyword>
<organism evidence="2 3">
    <name type="scientific">Portunus trituberculatus</name>
    <name type="common">Swimming crab</name>
    <name type="synonym">Neptunus trituberculatus</name>
    <dbReference type="NCBI Taxonomy" id="210409"/>
    <lineage>
        <taxon>Eukaryota</taxon>
        <taxon>Metazoa</taxon>
        <taxon>Ecdysozoa</taxon>
        <taxon>Arthropoda</taxon>
        <taxon>Crustacea</taxon>
        <taxon>Multicrustacea</taxon>
        <taxon>Malacostraca</taxon>
        <taxon>Eumalacostraca</taxon>
        <taxon>Eucarida</taxon>
        <taxon>Decapoda</taxon>
        <taxon>Pleocyemata</taxon>
        <taxon>Brachyura</taxon>
        <taxon>Eubrachyura</taxon>
        <taxon>Portunoidea</taxon>
        <taxon>Portunidae</taxon>
        <taxon>Portuninae</taxon>
        <taxon>Portunus</taxon>
    </lineage>
</organism>
<comment type="caution">
    <text evidence="2">The sequence shown here is derived from an EMBL/GenBank/DDBJ whole genome shotgun (WGS) entry which is preliminary data.</text>
</comment>
<evidence type="ECO:0000313" key="3">
    <source>
        <dbReference type="Proteomes" id="UP000324222"/>
    </source>
</evidence>
<evidence type="ECO:0000256" key="1">
    <source>
        <dbReference type="SAM" id="Phobius"/>
    </source>
</evidence>
<sequence>MLPRPISGAFRMTFILLYTRSAFTDIPSATGLNGSSALVVGVVVTVVVAVGYADPYTPHTQP</sequence>
<evidence type="ECO:0000313" key="2">
    <source>
        <dbReference type="EMBL" id="MPC16948.1"/>
    </source>
</evidence>
<feature type="transmembrane region" description="Helical" evidence="1">
    <location>
        <begin position="32"/>
        <end position="53"/>
    </location>
</feature>
<keyword evidence="1" id="KW-1133">Transmembrane helix</keyword>
<dbReference type="Proteomes" id="UP000324222">
    <property type="component" value="Unassembled WGS sequence"/>
</dbReference>
<gene>
    <name evidence="2" type="ORF">E2C01_009791</name>
</gene>
<protein>
    <submittedName>
        <fullName evidence="2">Uncharacterized protein</fullName>
    </submittedName>
</protein>
<dbReference type="AlphaFoldDB" id="A0A5B7D6N4"/>
<accession>A0A5B7D6N4</accession>
<proteinExistence type="predicted"/>
<keyword evidence="1" id="KW-0812">Transmembrane</keyword>
<dbReference type="EMBL" id="VSRR010000550">
    <property type="protein sequence ID" value="MPC16948.1"/>
    <property type="molecule type" value="Genomic_DNA"/>
</dbReference>